<dbReference type="CDD" id="cd13861">
    <property type="entry name" value="CuRO_1_CumA_like"/>
    <property type="match status" value="1"/>
</dbReference>
<proteinExistence type="predicted"/>
<feature type="domain" description="Plastocyanin-like" evidence="6">
    <location>
        <begin position="375"/>
        <end position="484"/>
    </location>
</feature>
<dbReference type="PROSITE" id="PS51318">
    <property type="entry name" value="TAT"/>
    <property type="match status" value="1"/>
</dbReference>
<keyword evidence="1" id="KW-0479">Metal-binding</keyword>
<feature type="domain" description="Plastocyanin-like" evidence="7">
    <location>
        <begin position="64"/>
        <end position="168"/>
    </location>
</feature>
<evidence type="ECO:0000259" key="7">
    <source>
        <dbReference type="Pfam" id="PF07732"/>
    </source>
</evidence>
<dbReference type="EMBL" id="PDJC01000001">
    <property type="protein sequence ID" value="PFG17948.1"/>
    <property type="molecule type" value="Genomic_DNA"/>
</dbReference>
<dbReference type="Pfam" id="PF07731">
    <property type="entry name" value="Cu-oxidase_2"/>
    <property type="match status" value="1"/>
</dbReference>
<accession>A0A2A9CU88</accession>
<feature type="chain" id="PRO_5039378229" evidence="4">
    <location>
        <begin position="26"/>
        <end position="486"/>
    </location>
</feature>
<dbReference type="Gene3D" id="2.60.40.420">
    <property type="entry name" value="Cupredoxins - blue copper proteins"/>
    <property type="match status" value="2"/>
</dbReference>
<dbReference type="InterPro" id="IPR011707">
    <property type="entry name" value="Cu-oxidase-like_N"/>
</dbReference>
<organism evidence="8 9">
    <name type="scientific">Propionicimonas paludicola</name>
    <dbReference type="NCBI Taxonomy" id="185243"/>
    <lineage>
        <taxon>Bacteria</taxon>
        <taxon>Bacillati</taxon>
        <taxon>Actinomycetota</taxon>
        <taxon>Actinomycetes</taxon>
        <taxon>Propionibacteriales</taxon>
        <taxon>Nocardioidaceae</taxon>
        <taxon>Propionicimonas</taxon>
    </lineage>
</organism>
<dbReference type="OrthoDB" id="345021at2"/>
<dbReference type="InterPro" id="IPR033138">
    <property type="entry name" value="Cu_oxidase_CS"/>
</dbReference>
<dbReference type="InterPro" id="IPR011706">
    <property type="entry name" value="Cu-oxidase_C"/>
</dbReference>
<feature type="domain" description="Plastocyanin-like" evidence="5">
    <location>
        <begin position="235"/>
        <end position="322"/>
    </location>
</feature>
<dbReference type="RefSeq" id="WP_098461339.1">
    <property type="nucleotide sequence ID" value="NZ_PDJC01000001.1"/>
</dbReference>
<reference evidence="8 9" key="1">
    <citation type="submission" date="2017-10" db="EMBL/GenBank/DDBJ databases">
        <title>Sequencing the genomes of 1000 actinobacteria strains.</title>
        <authorList>
            <person name="Klenk H.-P."/>
        </authorList>
    </citation>
    <scope>NUCLEOTIDE SEQUENCE [LARGE SCALE GENOMIC DNA]</scope>
    <source>
        <strain evidence="8 9">DSM 15597</strain>
    </source>
</reference>
<dbReference type="CDD" id="cd13870">
    <property type="entry name" value="CuRO_2_CopA_like_1"/>
    <property type="match status" value="1"/>
</dbReference>
<dbReference type="PROSITE" id="PS00079">
    <property type="entry name" value="MULTICOPPER_OXIDASE1"/>
    <property type="match status" value="1"/>
</dbReference>
<keyword evidence="3" id="KW-0186">Copper</keyword>
<dbReference type="InterPro" id="IPR045087">
    <property type="entry name" value="Cu-oxidase_fam"/>
</dbReference>
<dbReference type="PROSITE" id="PS00080">
    <property type="entry name" value="MULTICOPPER_OXIDASE2"/>
    <property type="match status" value="1"/>
</dbReference>
<evidence type="ECO:0000259" key="5">
    <source>
        <dbReference type="Pfam" id="PF00394"/>
    </source>
</evidence>
<evidence type="ECO:0000313" key="8">
    <source>
        <dbReference type="EMBL" id="PFG17948.1"/>
    </source>
</evidence>
<name>A0A2A9CU88_9ACTN</name>
<evidence type="ECO:0000256" key="4">
    <source>
        <dbReference type="SAM" id="SignalP"/>
    </source>
</evidence>
<dbReference type="InterPro" id="IPR006311">
    <property type="entry name" value="TAT_signal"/>
</dbReference>
<evidence type="ECO:0000256" key="2">
    <source>
        <dbReference type="ARBA" id="ARBA00023002"/>
    </source>
</evidence>
<dbReference type="InterPro" id="IPR002355">
    <property type="entry name" value="Cu_oxidase_Cu_BS"/>
</dbReference>
<dbReference type="InterPro" id="IPR034279">
    <property type="entry name" value="CuRO_3_CopA"/>
</dbReference>
<keyword evidence="9" id="KW-1185">Reference proteome</keyword>
<comment type="caution">
    <text evidence="8">The sequence shown here is derived from an EMBL/GenBank/DDBJ whole genome shotgun (WGS) entry which is preliminary data.</text>
</comment>
<dbReference type="SUPFAM" id="SSF49503">
    <property type="entry name" value="Cupredoxins"/>
    <property type="match status" value="3"/>
</dbReference>
<dbReference type="PANTHER" id="PTHR11709:SF394">
    <property type="entry name" value="FI03373P-RELATED"/>
    <property type="match status" value="1"/>
</dbReference>
<evidence type="ECO:0000256" key="3">
    <source>
        <dbReference type="ARBA" id="ARBA00023008"/>
    </source>
</evidence>
<dbReference type="PANTHER" id="PTHR11709">
    <property type="entry name" value="MULTI-COPPER OXIDASE"/>
    <property type="match status" value="1"/>
</dbReference>
<dbReference type="Pfam" id="PF07732">
    <property type="entry name" value="Cu-oxidase_3"/>
    <property type="match status" value="1"/>
</dbReference>
<evidence type="ECO:0000256" key="1">
    <source>
        <dbReference type="ARBA" id="ARBA00022723"/>
    </source>
</evidence>
<dbReference type="InterPro" id="IPR008972">
    <property type="entry name" value="Cupredoxin"/>
</dbReference>
<gene>
    <name evidence="8" type="ORF">ATK74_2527</name>
</gene>
<dbReference type="GO" id="GO:0016491">
    <property type="term" value="F:oxidoreductase activity"/>
    <property type="evidence" value="ECO:0007669"/>
    <property type="project" value="UniProtKB-KW"/>
</dbReference>
<dbReference type="GO" id="GO:0005507">
    <property type="term" value="F:copper ion binding"/>
    <property type="evidence" value="ECO:0007669"/>
    <property type="project" value="InterPro"/>
</dbReference>
<keyword evidence="2" id="KW-0560">Oxidoreductase</keyword>
<feature type="signal peptide" evidence="4">
    <location>
        <begin position="1"/>
        <end position="25"/>
    </location>
</feature>
<dbReference type="InterPro" id="IPR001117">
    <property type="entry name" value="Cu-oxidase_2nd"/>
</dbReference>
<dbReference type="AlphaFoldDB" id="A0A2A9CU88"/>
<evidence type="ECO:0000313" key="9">
    <source>
        <dbReference type="Proteomes" id="UP000226079"/>
    </source>
</evidence>
<dbReference type="Pfam" id="PF00394">
    <property type="entry name" value="Cu-oxidase"/>
    <property type="match status" value="1"/>
</dbReference>
<protein>
    <submittedName>
        <fullName evidence="8">FtsP/CotA-like multicopper oxidase with cupredoxin domain</fullName>
    </submittedName>
</protein>
<evidence type="ECO:0000259" key="6">
    <source>
        <dbReference type="Pfam" id="PF07731"/>
    </source>
</evidence>
<dbReference type="Proteomes" id="UP000226079">
    <property type="component" value="Unassembled WGS sequence"/>
</dbReference>
<keyword evidence="4" id="KW-0732">Signal</keyword>
<sequence>MPNIFTRRRLIAGGLGIGGAALLSACTPATGQPASPVAAPPTSTFGAPAFEATLRAGVTEVDLGGITATTWAYDGRIPGKEFRAKAGDVLKIRVENTLPVETSVHWHGVRLHNAADGVPGLTQDPIAAGADFTYEFVAPDPGTYFFHPHSGVQIDRGLHAPLIIDDPAEPGRYDHEWVLVLDDWTDGVGKSPDDILAAFQAQHGSVSKGMNMDGMSGMSGMGNSPLGDVGDIVYPHYLINGRIPAEPLTLTATPGQKARIRLINAAADTLFRVALGGHVMTITHTDGYPVQPTQTRALYLAQGERADVLVTLGDGVFPLVAAAEGKQGQGLILVRTGAGAKPAPTVRPAEFDSNPQLLAALMPLDSARMPVREPDQVEQVTLNGQMQPYAWGMNGVTFGNDTPIRTNAGARLRLTMVNETMMAHPMHIHGHTWSLPSNGGLRKDTVLVLPMQSITADLQADNPGKWAYHCHNIYHAEIGMMTSLQY</sequence>
<dbReference type="CDD" id="cd13896">
    <property type="entry name" value="CuRO_3_CopA"/>
    <property type="match status" value="1"/>
</dbReference>
<dbReference type="PROSITE" id="PS51257">
    <property type="entry name" value="PROKAR_LIPOPROTEIN"/>
    <property type="match status" value="1"/>
</dbReference>